<evidence type="ECO:0000256" key="7">
    <source>
        <dbReference type="ARBA" id="ARBA00022692"/>
    </source>
</evidence>
<dbReference type="InterPro" id="IPR051634">
    <property type="entry name" value="Extended_Synaptotagmin"/>
</dbReference>
<reference evidence="22" key="1">
    <citation type="submission" date="2025-08" db="UniProtKB">
        <authorList>
            <consortium name="Ensembl"/>
        </authorList>
    </citation>
    <scope>IDENTIFICATION</scope>
</reference>
<dbReference type="GO" id="GO:0035091">
    <property type="term" value="F:phosphatidylinositol binding"/>
    <property type="evidence" value="ECO:0007669"/>
    <property type="project" value="TreeGrafter"/>
</dbReference>
<protein>
    <recommendedName>
        <fullName evidence="18">Extended synaptotagmin-2</fullName>
    </recommendedName>
</protein>
<dbReference type="GO" id="GO:0005789">
    <property type="term" value="C:endoplasmic reticulum membrane"/>
    <property type="evidence" value="ECO:0007669"/>
    <property type="project" value="UniProtKB-SubCell"/>
</dbReference>
<evidence type="ECO:0000259" key="20">
    <source>
        <dbReference type="PROSITE" id="PS50004"/>
    </source>
</evidence>
<keyword evidence="13" id="KW-0445">Lipid transport</keyword>
<dbReference type="CDD" id="cd04050">
    <property type="entry name" value="C2B_Synaptotagmin-like"/>
    <property type="match status" value="1"/>
</dbReference>
<keyword evidence="4" id="KW-0813">Transport</keyword>
<sequence>AKLQSPCCSGSVHFPDTERAEWLNKTVKHMWPFICQFIEKLFRETIEPAVRGANTHLSTFSFTKVDVGQQPLRINGVKVYTENVDKRQIILDLQISFVGNCEIDLEIKRYFCRAGVQSIQIHGTMRVILEPLIGDMPLVGALSIFFLRKPLIEINWTGLTNLLDIPGLNGLSDTIILDIISSYLVLPNRITVPLVSEVQIAQLRFPIPKGVLRIHFIEAQDLQGKDTYLKGLVKGKSDPYGVIRVGNQIFQSKVIKESLSPKWNEVYEALVYEHPGQELEIELFDEDPDKDDFLGSLMIDLIEVEKERLLDEWFALDEVPRGKLHLKLEWLTLMPNASNLDKVLTDIRADRDEANDGLSSSLLILYLDSARNLPSGKKINSNPNPLVQMSVGHKAQESKIRYKTNEPVWEENFTFFIHNPKRQDLEVEVKDEQHQCSLGHLKIPLSQLLTSDDMTMNQRFQLSNSGPNSTLKMKIALRVLHLEKQERSPDHQHSAQVKRPSVSKEGRKVSVRSQKSASPGSGDGSTAPCTPVMGSSSKPGMEERTQPVEASPQGPRDLGRSSSSLQTGATCSPSHVSVKEPTPSIASDISLPIATQELRQRLRQLENGTTLGQSPLGQIQLTIRHSSQRNKLVVVVHSCRNLIAFSEDGSDPYVRMYLLPDKRRSGRRKTHVSKKTLNPVFDQSFDFSVSLPEVQRRTLDVAVKNSGGFLSKDKGLLGKVLVGLASEELARGWTQWYDLTEDGTRPHVVT</sequence>
<keyword evidence="23" id="KW-1185">Reference proteome</keyword>
<evidence type="ECO:0000256" key="10">
    <source>
        <dbReference type="ARBA" id="ARBA00022824"/>
    </source>
</evidence>
<evidence type="ECO:0000256" key="19">
    <source>
        <dbReference type="SAM" id="MobiDB-lite"/>
    </source>
</evidence>
<dbReference type="FunFam" id="2.60.40.150:FF:000078">
    <property type="entry name" value="Extended synaptotagmin 2"/>
    <property type="match status" value="1"/>
</dbReference>
<evidence type="ECO:0000256" key="1">
    <source>
        <dbReference type="ARBA" id="ARBA00004202"/>
    </source>
</evidence>
<dbReference type="InterPro" id="IPR037749">
    <property type="entry name" value="Ext_Synaptotagmin_C2B"/>
</dbReference>
<organism evidence="22 23">
    <name type="scientific">Neovison vison</name>
    <name type="common">American mink</name>
    <name type="synonym">Mustela vison</name>
    <dbReference type="NCBI Taxonomy" id="452646"/>
    <lineage>
        <taxon>Eukaryota</taxon>
        <taxon>Metazoa</taxon>
        <taxon>Chordata</taxon>
        <taxon>Craniata</taxon>
        <taxon>Vertebrata</taxon>
        <taxon>Euteleostomi</taxon>
        <taxon>Mammalia</taxon>
        <taxon>Eutheria</taxon>
        <taxon>Laurasiatheria</taxon>
        <taxon>Carnivora</taxon>
        <taxon>Caniformia</taxon>
        <taxon>Musteloidea</taxon>
        <taxon>Mustelidae</taxon>
        <taxon>Mustelinae</taxon>
        <taxon>Neogale</taxon>
    </lineage>
</organism>
<evidence type="ECO:0000256" key="2">
    <source>
        <dbReference type="ARBA" id="ARBA00004477"/>
    </source>
</evidence>
<reference evidence="22" key="2">
    <citation type="submission" date="2025-09" db="UniProtKB">
        <authorList>
            <consortium name="Ensembl"/>
        </authorList>
    </citation>
    <scope>IDENTIFICATION</scope>
</reference>
<name>A0A8C7C916_NEOVI</name>
<dbReference type="GO" id="GO:0031210">
    <property type="term" value="F:phosphatidylcholine binding"/>
    <property type="evidence" value="ECO:0007669"/>
    <property type="project" value="TreeGrafter"/>
</dbReference>
<comment type="subunit">
    <text evidence="17">Homodimer. Interacts with ESYT1 and ESYT3. Interacts with FGFR1 that has been activated by FGF1 binding. Interacts with the AP-2 complex; identified in a complex with the AP-2 complex and FGFR1.</text>
</comment>
<dbReference type="PROSITE" id="PS50004">
    <property type="entry name" value="C2"/>
    <property type="match status" value="3"/>
</dbReference>
<keyword evidence="11" id="KW-0106">Calcium</keyword>
<evidence type="ECO:0000256" key="6">
    <source>
        <dbReference type="ARBA" id="ARBA00022583"/>
    </source>
</evidence>
<dbReference type="Pfam" id="PF17047">
    <property type="entry name" value="SMP_LBD"/>
    <property type="match status" value="1"/>
</dbReference>
<feature type="region of interest" description="Disordered" evidence="19">
    <location>
        <begin position="485"/>
        <end position="590"/>
    </location>
</feature>
<dbReference type="GO" id="GO:0006897">
    <property type="term" value="P:endocytosis"/>
    <property type="evidence" value="ECO:0007669"/>
    <property type="project" value="UniProtKB-KW"/>
</dbReference>
<dbReference type="PANTHER" id="PTHR45761:SF2">
    <property type="entry name" value="EXTENDED SYNAPTOTAGMIN-2"/>
    <property type="match status" value="1"/>
</dbReference>
<dbReference type="GO" id="GO:0061817">
    <property type="term" value="P:endoplasmic reticulum-plasma membrane tethering"/>
    <property type="evidence" value="ECO:0007669"/>
    <property type="project" value="InterPro"/>
</dbReference>
<evidence type="ECO:0000256" key="4">
    <source>
        <dbReference type="ARBA" id="ARBA00022448"/>
    </source>
</evidence>
<evidence type="ECO:0000256" key="9">
    <source>
        <dbReference type="ARBA" id="ARBA00022737"/>
    </source>
</evidence>
<feature type="compositionally biased region" description="Polar residues" evidence="19">
    <location>
        <begin position="560"/>
        <end position="575"/>
    </location>
</feature>
<feature type="domain" description="SMP-LTD" evidence="21">
    <location>
        <begin position="16"/>
        <end position="195"/>
    </location>
</feature>
<evidence type="ECO:0000256" key="11">
    <source>
        <dbReference type="ARBA" id="ARBA00022837"/>
    </source>
</evidence>
<dbReference type="GO" id="GO:0005509">
    <property type="term" value="F:calcium ion binding"/>
    <property type="evidence" value="ECO:0007669"/>
    <property type="project" value="TreeGrafter"/>
</dbReference>
<dbReference type="GeneTree" id="ENSGT00940000156086"/>
<dbReference type="CDD" id="cd21680">
    <property type="entry name" value="SMP_ESyt2"/>
    <property type="match status" value="1"/>
</dbReference>
<keyword evidence="7" id="KW-0812">Transmembrane</keyword>
<comment type="function">
    <text evidence="16">Tethers the endoplasmic reticulum to the cell membrane and promotes the formation of appositions between the endoplasmic reticulum and the cell membrane. Binds glycerophospholipids in a barrel-like domain and may play a role in cellular lipid transport. Plays a role in FGF signaling via its role in the rapid internalization of FGFR1 that has been activated by FGF1 binding; this occurs most likely via the AP-2 complex. Promotes the localization of SACM1L at endoplasmic reticulum-plasma membrane contact sites (EPCS).</text>
</comment>
<dbReference type="InterPro" id="IPR035892">
    <property type="entry name" value="C2_domain_sf"/>
</dbReference>
<dbReference type="AlphaFoldDB" id="A0A8C7C916"/>
<keyword evidence="5" id="KW-1003">Cell membrane</keyword>
<dbReference type="GO" id="GO:0005544">
    <property type="term" value="F:calcium-dependent phospholipid binding"/>
    <property type="evidence" value="ECO:0007669"/>
    <property type="project" value="TreeGrafter"/>
</dbReference>
<comment type="subcellular location">
    <subcellularLocation>
        <location evidence="1">Cell membrane</location>
        <topology evidence="1">Peripheral membrane protein</topology>
    </subcellularLocation>
    <subcellularLocation>
        <location evidence="2">Endoplasmic reticulum membrane</location>
        <topology evidence="2">Multi-pass membrane protein</topology>
    </subcellularLocation>
</comment>
<dbReference type="Ensembl" id="ENSNVIT00000034272.1">
    <property type="protein sequence ID" value="ENSNVIP00000029575.1"/>
    <property type="gene ID" value="ENSNVIG00000022782.1"/>
</dbReference>
<evidence type="ECO:0000256" key="5">
    <source>
        <dbReference type="ARBA" id="ARBA00022475"/>
    </source>
</evidence>
<dbReference type="CDD" id="cd08391">
    <property type="entry name" value="C2A_C2C_Synaptotagmin_like"/>
    <property type="match status" value="1"/>
</dbReference>
<proteinExistence type="inferred from homology"/>
<dbReference type="GO" id="GO:0005886">
    <property type="term" value="C:plasma membrane"/>
    <property type="evidence" value="ECO:0007669"/>
    <property type="project" value="UniProtKB-SubCell"/>
</dbReference>
<evidence type="ECO:0000256" key="13">
    <source>
        <dbReference type="ARBA" id="ARBA00023055"/>
    </source>
</evidence>
<dbReference type="FunFam" id="2.60.40.150:FF:000091">
    <property type="entry name" value="Extended synaptotagmin 2"/>
    <property type="match status" value="1"/>
</dbReference>
<dbReference type="PROSITE" id="PS51847">
    <property type="entry name" value="SMP"/>
    <property type="match status" value="1"/>
</dbReference>
<dbReference type="FunFam" id="2.60.40.150:FF:000025">
    <property type="entry name" value="Extended synaptotagmin 2"/>
    <property type="match status" value="1"/>
</dbReference>
<keyword evidence="6" id="KW-0254">Endocytosis</keyword>
<accession>A0A8C7C916</accession>
<keyword evidence="15" id="KW-0472">Membrane</keyword>
<dbReference type="Pfam" id="PF00168">
    <property type="entry name" value="C2"/>
    <property type="match status" value="3"/>
</dbReference>
<evidence type="ECO:0000256" key="12">
    <source>
        <dbReference type="ARBA" id="ARBA00022989"/>
    </source>
</evidence>
<keyword evidence="14" id="KW-0446">Lipid-binding</keyword>
<keyword evidence="10" id="KW-0256">Endoplasmic reticulum</keyword>
<dbReference type="Gene3D" id="2.60.40.150">
    <property type="entry name" value="C2 domain"/>
    <property type="match status" value="3"/>
</dbReference>
<dbReference type="InterPro" id="IPR039010">
    <property type="entry name" value="Synaptotagmin_SMP"/>
</dbReference>
<feature type="domain" description="C2" evidence="20">
    <location>
        <begin position="339"/>
        <end position="464"/>
    </location>
</feature>
<dbReference type="SMART" id="SM00239">
    <property type="entry name" value="C2"/>
    <property type="match status" value="3"/>
</dbReference>
<evidence type="ECO:0000256" key="8">
    <source>
        <dbReference type="ARBA" id="ARBA00022723"/>
    </source>
</evidence>
<evidence type="ECO:0000256" key="16">
    <source>
        <dbReference type="ARBA" id="ARBA00058073"/>
    </source>
</evidence>
<evidence type="ECO:0000256" key="18">
    <source>
        <dbReference type="ARBA" id="ARBA00069841"/>
    </source>
</evidence>
<evidence type="ECO:0000256" key="17">
    <source>
        <dbReference type="ARBA" id="ARBA00064839"/>
    </source>
</evidence>
<evidence type="ECO:0000256" key="14">
    <source>
        <dbReference type="ARBA" id="ARBA00023121"/>
    </source>
</evidence>
<keyword evidence="9" id="KW-0677">Repeat</keyword>
<comment type="similarity">
    <text evidence="3">Belongs to the extended synaptotagmin family.</text>
</comment>
<keyword evidence="8" id="KW-0479">Metal-binding</keyword>
<dbReference type="Proteomes" id="UP000694425">
    <property type="component" value="Unplaced"/>
</dbReference>
<feature type="domain" description="C2" evidence="20">
    <location>
        <begin position="615"/>
        <end position="737"/>
    </location>
</feature>
<dbReference type="SUPFAM" id="SSF49562">
    <property type="entry name" value="C2 domain (Calcium/lipid-binding domain, CaLB)"/>
    <property type="match status" value="3"/>
</dbReference>
<dbReference type="InterPro" id="IPR000008">
    <property type="entry name" value="C2_dom"/>
</dbReference>
<dbReference type="GO" id="GO:0008429">
    <property type="term" value="F:phosphatidylethanolamine binding"/>
    <property type="evidence" value="ECO:0007669"/>
    <property type="project" value="TreeGrafter"/>
</dbReference>
<evidence type="ECO:0000256" key="3">
    <source>
        <dbReference type="ARBA" id="ARBA00005867"/>
    </source>
</evidence>
<dbReference type="GO" id="GO:0006869">
    <property type="term" value="P:lipid transport"/>
    <property type="evidence" value="ECO:0007669"/>
    <property type="project" value="UniProtKB-KW"/>
</dbReference>
<dbReference type="InterPro" id="IPR037733">
    <property type="entry name" value="Ext_Synaptotagmin_C2A"/>
</dbReference>
<feature type="domain" description="C2" evidence="20">
    <location>
        <begin position="194"/>
        <end position="314"/>
    </location>
</feature>
<dbReference type="PANTHER" id="PTHR45761">
    <property type="entry name" value="EXTENDED SYNAPTOTAGMIN-LIKE PROTEIN 2, ISOFORM C"/>
    <property type="match status" value="1"/>
</dbReference>
<evidence type="ECO:0000313" key="22">
    <source>
        <dbReference type="Ensembl" id="ENSNVIP00000029575.1"/>
    </source>
</evidence>
<evidence type="ECO:0000259" key="21">
    <source>
        <dbReference type="PROSITE" id="PS51847"/>
    </source>
</evidence>
<evidence type="ECO:0000313" key="23">
    <source>
        <dbReference type="Proteomes" id="UP000694425"/>
    </source>
</evidence>
<keyword evidence="12" id="KW-1133">Transmembrane helix</keyword>
<evidence type="ECO:0000256" key="15">
    <source>
        <dbReference type="ARBA" id="ARBA00023136"/>
    </source>
</evidence>
<dbReference type="InterPro" id="IPR037752">
    <property type="entry name" value="C2C_KIAA1228"/>
</dbReference>
<dbReference type="CDD" id="cd04030">
    <property type="entry name" value="C2C_KIAA1228"/>
    <property type="match status" value="1"/>
</dbReference>
<dbReference type="InterPro" id="IPR031468">
    <property type="entry name" value="SMP_LBD"/>
</dbReference>